<dbReference type="InParanoid" id="A0A409XHW5"/>
<feature type="domain" description="PIPK" evidence="5">
    <location>
        <begin position="1270"/>
        <end position="1596"/>
    </location>
</feature>
<dbReference type="InterPro" id="IPR027483">
    <property type="entry name" value="PInositol-4-P-4/5-kinase_C_sf"/>
</dbReference>
<evidence type="ECO:0000259" key="5">
    <source>
        <dbReference type="PROSITE" id="PS51455"/>
    </source>
</evidence>
<feature type="region of interest" description="Disordered" evidence="4">
    <location>
        <begin position="642"/>
        <end position="670"/>
    </location>
</feature>
<accession>A0A409XHW5</accession>
<reference evidence="6 7" key="1">
    <citation type="journal article" date="2018" name="Evol. Lett.">
        <title>Horizontal gene cluster transfer increased hallucinogenic mushroom diversity.</title>
        <authorList>
            <person name="Reynolds H.T."/>
            <person name="Vijayakumar V."/>
            <person name="Gluck-Thaler E."/>
            <person name="Korotkin H.B."/>
            <person name="Matheny P.B."/>
            <person name="Slot J.C."/>
        </authorList>
    </citation>
    <scope>NUCLEOTIDE SEQUENCE [LARGE SCALE GENOMIC DNA]</scope>
    <source>
        <strain evidence="6 7">2631</strain>
    </source>
</reference>
<dbReference type="GO" id="GO:0000285">
    <property type="term" value="F:1-phosphatidylinositol-3-phosphate 5-kinase activity"/>
    <property type="evidence" value="ECO:0007669"/>
    <property type="project" value="InterPro"/>
</dbReference>
<feature type="region of interest" description="Disordered" evidence="4">
    <location>
        <begin position="1206"/>
        <end position="1250"/>
    </location>
</feature>
<dbReference type="PANTHER" id="PTHR45748">
    <property type="entry name" value="1-PHOSPHATIDYLINOSITOL 3-PHOSPHATE 5-KINASE-RELATED"/>
    <property type="match status" value="1"/>
</dbReference>
<feature type="region of interest" description="Disordered" evidence="4">
    <location>
        <begin position="852"/>
        <end position="912"/>
    </location>
</feature>
<feature type="compositionally biased region" description="Basic and acidic residues" evidence="4">
    <location>
        <begin position="1225"/>
        <end position="1242"/>
    </location>
</feature>
<feature type="compositionally biased region" description="Basic and acidic residues" evidence="4">
    <location>
        <begin position="791"/>
        <end position="801"/>
    </location>
</feature>
<dbReference type="SMART" id="SM00330">
    <property type="entry name" value="PIPKc"/>
    <property type="match status" value="1"/>
</dbReference>
<dbReference type="SUPFAM" id="SSF56104">
    <property type="entry name" value="SAICAR synthase-like"/>
    <property type="match status" value="1"/>
</dbReference>
<dbReference type="InterPro" id="IPR044769">
    <property type="entry name" value="PIKfyve_PIPKc"/>
</dbReference>
<proteinExistence type="predicted"/>
<dbReference type="GO" id="GO:0005524">
    <property type="term" value="F:ATP binding"/>
    <property type="evidence" value="ECO:0007669"/>
    <property type="project" value="UniProtKB-UniRule"/>
</dbReference>
<evidence type="ECO:0000256" key="3">
    <source>
        <dbReference type="PROSITE-ProRule" id="PRU00781"/>
    </source>
</evidence>
<gene>
    <name evidence="6" type="ORF">CVT25_007750</name>
</gene>
<feature type="compositionally biased region" description="Polar residues" evidence="4">
    <location>
        <begin position="877"/>
        <end position="906"/>
    </location>
</feature>
<name>A0A409XHW5_PSICY</name>
<keyword evidence="7" id="KW-1185">Reference proteome</keyword>
<feature type="region of interest" description="Disordered" evidence="4">
    <location>
        <begin position="281"/>
        <end position="310"/>
    </location>
</feature>
<feature type="compositionally biased region" description="Basic and acidic residues" evidence="4">
    <location>
        <begin position="643"/>
        <end position="666"/>
    </location>
</feature>
<feature type="region of interest" description="Disordered" evidence="4">
    <location>
        <begin position="81"/>
        <end position="131"/>
    </location>
</feature>
<dbReference type="Gene3D" id="3.30.810.10">
    <property type="entry name" value="2-Layer Sandwich"/>
    <property type="match status" value="1"/>
</dbReference>
<dbReference type="EMBL" id="NHYD01001644">
    <property type="protein sequence ID" value="PPQ90348.1"/>
    <property type="molecule type" value="Genomic_DNA"/>
</dbReference>
<dbReference type="PANTHER" id="PTHR45748:SF7">
    <property type="entry name" value="1-PHOSPHATIDYLINOSITOL 3-PHOSPHATE 5-KINASE-RELATED"/>
    <property type="match status" value="1"/>
</dbReference>
<dbReference type="Pfam" id="PF01504">
    <property type="entry name" value="PIP5K"/>
    <property type="match status" value="1"/>
</dbReference>
<protein>
    <recommendedName>
        <fullName evidence="5">PIPK domain-containing protein</fullName>
    </recommendedName>
</protein>
<evidence type="ECO:0000256" key="1">
    <source>
        <dbReference type="ARBA" id="ARBA00022741"/>
    </source>
</evidence>
<dbReference type="InterPro" id="IPR002498">
    <property type="entry name" value="PInositol-4-P-4/5-kinase_core"/>
</dbReference>
<comment type="caution">
    <text evidence="6">The sequence shown here is derived from an EMBL/GenBank/DDBJ whole genome shotgun (WGS) entry which is preliminary data.</text>
</comment>
<keyword evidence="2 3" id="KW-0067">ATP-binding</keyword>
<evidence type="ECO:0000313" key="7">
    <source>
        <dbReference type="Proteomes" id="UP000283269"/>
    </source>
</evidence>
<feature type="compositionally biased region" description="Low complexity" evidence="4">
    <location>
        <begin position="539"/>
        <end position="553"/>
    </location>
</feature>
<feature type="compositionally biased region" description="Low complexity" evidence="4">
    <location>
        <begin position="86"/>
        <end position="96"/>
    </location>
</feature>
<evidence type="ECO:0000256" key="4">
    <source>
        <dbReference type="SAM" id="MobiDB-lite"/>
    </source>
</evidence>
<dbReference type="STRING" id="93625.A0A409XHW5"/>
<dbReference type="GO" id="GO:0010008">
    <property type="term" value="C:endosome membrane"/>
    <property type="evidence" value="ECO:0007669"/>
    <property type="project" value="TreeGrafter"/>
</dbReference>
<dbReference type="PROSITE" id="PS51455">
    <property type="entry name" value="PIPK"/>
    <property type="match status" value="1"/>
</dbReference>
<keyword evidence="3" id="KW-0808">Transferase</keyword>
<dbReference type="InterPro" id="IPR027484">
    <property type="entry name" value="PInositol-4-P-5-kinase_N"/>
</dbReference>
<feature type="region of interest" description="Disordered" evidence="4">
    <location>
        <begin position="525"/>
        <end position="553"/>
    </location>
</feature>
<dbReference type="GO" id="GO:0046854">
    <property type="term" value="P:phosphatidylinositol phosphate biosynthetic process"/>
    <property type="evidence" value="ECO:0007669"/>
    <property type="project" value="TreeGrafter"/>
</dbReference>
<dbReference type="Proteomes" id="UP000283269">
    <property type="component" value="Unassembled WGS sequence"/>
</dbReference>
<organism evidence="6 7">
    <name type="scientific">Psilocybe cyanescens</name>
    <dbReference type="NCBI Taxonomy" id="93625"/>
    <lineage>
        <taxon>Eukaryota</taxon>
        <taxon>Fungi</taxon>
        <taxon>Dikarya</taxon>
        <taxon>Basidiomycota</taxon>
        <taxon>Agaricomycotina</taxon>
        <taxon>Agaricomycetes</taxon>
        <taxon>Agaricomycetidae</taxon>
        <taxon>Agaricales</taxon>
        <taxon>Agaricineae</taxon>
        <taxon>Strophariaceae</taxon>
        <taxon>Psilocybe</taxon>
    </lineage>
</organism>
<dbReference type="Gene3D" id="3.30.800.10">
    <property type="entry name" value="Phosphatidylinositol Phosphate Kinase II Beta"/>
    <property type="match status" value="1"/>
</dbReference>
<dbReference type="CDD" id="cd17300">
    <property type="entry name" value="PIPKc_PIKfyve"/>
    <property type="match status" value="1"/>
</dbReference>
<feature type="region of interest" description="Disordered" evidence="4">
    <location>
        <begin position="776"/>
        <end position="801"/>
    </location>
</feature>
<dbReference type="GO" id="GO:0000329">
    <property type="term" value="C:fungal-type vacuole membrane"/>
    <property type="evidence" value="ECO:0007669"/>
    <property type="project" value="TreeGrafter"/>
</dbReference>
<evidence type="ECO:0000256" key="2">
    <source>
        <dbReference type="ARBA" id="ARBA00022840"/>
    </source>
</evidence>
<evidence type="ECO:0000313" key="6">
    <source>
        <dbReference type="EMBL" id="PPQ90348.1"/>
    </source>
</evidence>
<keyword evidence="3" id="KW-0418">Kinase</keyword>
<dbReference type="OrthoDB" id="158357at2759"/>
<sequence length="1623" mass="177896">MSQHKPLPALPSSSALSTLSVESRNHRARLIRHFLVDIQEPGIEARRDGWACVLEEALDEMSEEMGRGDWLAAVKRGKQLKKDLGKSSSTKMSSETKPTKHIEASTKVTQDGSKHENAVDSQQNKGSGDIPTTLDEHTSPFHQLLGLNARPPLPPGEQRPGHLLLCLAPHGNRLPLPTEDRGFDIIPANIGCAFTPATFAVKKNEGEMDGTVLYGLGGLENGYLDTKLRLIGGTFTFKGVNSPMQHMLLSKVLRLAIYIHLALILEQHLLHNSGVEVKHARPKFPAHSPSTPNSPALEKGPKEWRPNRPRIRNIPSSFTNFFMKRSFSQRSQTITPVGRGGSLDLTVNLVHSPTVDASPDPAPRKSFDGLSGAVNGLRLNRFSFLGERRLSLRRSTHSSPIHSGTVTPSQPFVVALKRIEESKGLLSTSPGVVLNLPKLLVDLAEKENLSVHDVEHQLHKRRLKGDERVALTSLLGWDGKDAEGRGMSGILGFVRQQQISVLCSMHVPPTHISGKAVTNVVASSTSSSNVSDMPSQEGSSAFTASTTSSSSTGTTVATTIATNAANNPPFNLPTSGLSPCGKPHWITYQYYSSSSGDSTLGEWVENFTKSSSWPCDRPGCKFTRGQHEIRVIHDGIRTVVRSSKAEREQKMEEAEEKEKEKEDSHATNEALDEQQIGMWVSCAVCNAKTARKAMDDGTYLLSYAKFIELLIYSPSLHILTPPLCNHTTPSPGISTSLSPSRFNIVRHFSTSFGQISFSLSRIEDIFEFRVPRLQITRGTEKPSPPPTRSGPKPEAETTVEKKKILRREIKKWWEGVADHIDKMEKVLNSEDATQKALPRLPSMDDDFAAFDVENAGSGSTTPRAGSPLPSLPPTAPNSPSKDLEPNTSYFTTQSNASTNTQASKTPTVPPKDNSEQLLATLRHNFQKIEQSLYIQLAKTPEGSLNDVRRSFIATGKGTQKRLKAWQKKHLTSSKTKEVGELIAEEPEWWRKGCHAVPRGNIIVREDDWGSIIAHTLSTADYQLELANLSIARTPLGAPQPATTPHTITDSGTSSFFSVAAGYRLFTSSSKNQPDPDQEDVVWNEPEQYSAIISRKEHTRDPTSLLSIRDVLRQKSIPEQPNGAVSASRFASLSNATGQIVTGGKPAVKAKADVGVSKEAVDGMLDTPDSGDTGMLLLQELESSTPSRPPSVNSIRPSTGIVEAHIRRAKDSSVVSAGSTESQETVGKDDVPPPLPPKDEQTPSKDVASSTLSTPVIPAATPASEPPPHPTPSGFASTLANGINSAMRYVLHTETPPQPPISPSPSTAKKHHALLADITTFDERPHIKYDWTIGKRLKFSCTVYYAKQFDILRKRCGISDGFIQSLSRSTNWAAEGGKSKSNFWQTSDQRFVIKTLVNAWNVADLQVLVDLAPSYFRYMDATASRPTVLAKLIGFYTIEIRNLETGAVQSKADLLVMENLFFDKKISKTFDLKGIQGRKVKSHGDTTKTLFDGEWIEGQQRTLTLVRPHSKLVLHEAIKHDAEFLSKSNIMDYSLLLGIDEEKKEIVCGLVDTIGSYTFAKTLEYKAKQGLQSGKEVTVMPPTEYQDRFVNALEGYFVACPDKWSKPLDDSKIINDPSLLPSIL</sequence>
<keyword evidence="1 3" id="KW-0547">Nucleotide-binding</keyword>
<feature type="compositionally biased region" description="Polar residues" evidence="4">
    <location>
        <begin position="1212"/>
        <end position="1224"/>
    </location>
</feature>